<evidence type="ECO:0000256" key="4">
    <source>
        <dbReference type="ARBA" id="ARBA00022776"/>
    </source>
</evidence>
<keyword evidence="7" id="KW-0175">Coiled coil</keyword>
<keyword evidence="4" id="KW-0498">Mitosis</keyword>
<dbReference type="Proteomes" id="UP000636709">
    <property type="component" value="Unassembled WGS sequence"/>
</dbReference>
<dbReference type="InterPro" id="IPR008672">
    <property type="entry name" value="Mad1"/>
</dbReference>
<evidence type="ECO:0000256" key="5">
    <source>
        <dbReference type="ARBA" id="ARBA00023242"/>
    </source>
</evidence>
<comment type="caution">
    <text evidence="9">The sequence shown here is derived from an EMBL/GenBank/DDBJ whole genome shotgun (WGS) entry which is preliminary data.</text>
</comment>
<feature type="region of interest" description="Disordered" evidence="8">
    <location>
        <begin position="1"/>
        <end position="21"/>
    </location>
</feature>
<evidence type="ECO:0000313" key="9">
    <source>
        <dbReference type="EMBL" id="KAF8768517.1"/>
    </source>
</evidence>
<evidence type="ECO:0000256" key="6">
    <source>
        <dbReference type="ARBA" id="ARBA00023306"/>
    </source>
</evidence>
<evidence type="ECO:0000256" key="8">
    <source>
        <dbReference type="SAM" id="MobiDB-lite"/>
    </source>
</evidence>
<feature type="coiled-coil region" evidence="7">
    <location>
        <begin position="86"/>
        <end position="159"/>
    </location>
</feature>
<keyword evidence="3" id="KW-0132">Cell division</keyword>
<keyword evidence="5" id="KW-0539">Nucleus</keyword>
<dbReference type="AlphaFoldDB" id="A0A835KUG7"/>
<dbReference type="GO" id="GO:0072686">
    <property type="term" value="C:mitotic spindle"/>
    <property type="evidence" value="ECO:0007669"/>
    <property type="project" value="TreeGrafter"/>
</dbReference>
<comment type="similarity">
    <text evidence="2">Belongs to the MAD1 family.</text>
</comment>
<feature type="coiled-coil region" evidence="7">
    <location>
        <begin position="191"/>
        <end position="225"/>
    </location>
</feature>
<dbReference type="GO" id="GO:0051301">
    <property type="term" value="P:cell division"/>
    <property type="evidence" value="ECO:0007669"/>
    <property type="project" value="UniProtKB-KW"/>
</dbReference>
<gene>
    <name evidence="9" type="ORF">HU200_007552</name>
</gene>
<keyword evidence="10" id="KW-1185">Reference proteome</keyword>
<evidence type="ECO:0000256" key="3">
    <source>
        <dbReference type="ARBA" id="ARBA00022618"/>
    </source>
</evidence>
<dbReference type="SUPFAM" id="SSF75704">
    <property type="entry name" value="Mitotic arrest deficient-like 1, Mad1"/>
    <property type="match status" value="1"/>
</dbReference>
<dbReference type="GO" id="GO:0005635">
    <property type="term" value="C:nuclear envelope"/>
    <property type="evidence" value="ECO:0007669"/>
    <property type="project" value="TreeGrafter"/>
</dbReference>
<organism evidence="9 10">
    <name type="scientific">Digitaria exilis</name>
    <dbReference type="NCBI Taxonomy" id="1010633"/>
    <lineage>
        <taxon>Eukaryota</taxon>
        <taxon>Viridiplantae</taxon>
        <taxon>Streptophyta</taxon>
        <taxon>Embryophyta</taxon>
        <taxon>Tracheophyta</taxon>
        <taxon>Spermatophyta</taxon>
        <taxon>Magnoliopsida</taxon>
        <taxon>Liliopsida</taxon>
        <taxon>Poales</taxon>
        <taxon>Poaceae</taxon>
        <taxon>PACMAD clade</taxon>
        <taxon>Panicoideae</taxon>
        <taxon>Panicodae</taxon>
        <taxon>Paniceae</taxon>
        <taxon>Anthephorinae</taxon>
        <taxon>Digitaria</taxon>
    </lineage>
</organism>
<evidence type="ECO:0000313" key="10">
    <source>
        <dbReference type="Proteomes" id="UP000636709"/>
    </source>
</evidence>
<dbReference type="GO" id="GO:0000776">
    <property type="term" value="C:kinetochore"/>
    <property type="evidence" value="ECO:0007669"/>
    <property type="project" value="TreeGrafter"/>
</dbReference>
<dbReference type="GO" id="GO:0051315">
    <property type="term" value="P:attachment of mitotic spindle microtubules to kinetochore"/>
    <property type="evidence" value="ECO:0007669"/>
    <property type="project" value="TreeGrafter"/>
</dbReference>
<protein>
    <submittedName>
        <fullName evidence="9">Uncharacterized protein</fullName>
    </submittedName>
</protein>
<reference evidence="9" key="1">
    <citation type="submission" date="2020-07" db="EMBL/GenBank/DDBJ databases">
        <title>Genome sequence and genetic diversity analysis of an under-domesticated orphan crop, white fonio (Digitaria exilis).</title>
        <authorList>
            <person name="Bennetzen J.L."/>
            <person name="Chen S."/>
            <person name="Ma X."/>
            <person name="Wang X."/>
            <person name="Yssel A.E.J."/>
            <person name="Chaluvadi S.R."/>
            <person name="Johnson M."/>
            <person name="Gangashetty P."/>
            <person name="Hamidou F."/>
            <person name="Sanogo M.D."/>
            <person name="Zwaenepoel A."/>
            <person name="Wallace J."/>
            <person name="Van De Peer Y."/>
            <person name="Van Deynze A."/>
        </authorList>
    </citation>
    <scope>NUCLEOTIDE SEQUENCE</scope>
    <source>
        <tissue evidence="9">Leaves</tissue>
    </source>
</reference>
<dbReference type="PANTHER" id="PTHR23168:SF0">
    <property type="entry name" value="MITOTIC SPINDLE ASSEMBLY CHECKPOINT PROTEIN MAD1"/>
    <property type="match status" value="1"/>
</dbReference>
<evidence type="ECO:0000256" key="7">
    <source>
        <dbReference type="SAM" id="Coils"/>
    </source>
</evidence>
<dbReference type="OrthoDB" id="1194098at2759"/>
<comment type="subcellular location">
    <subcellularLocation>
        <location evidence="1">Nucleus</location>
    </subcellularLocation>
</comment>
<dbReference type="Gene3D" id="6.10.250.90">
    <property type="match status" value="1"/>
</dbReference>
<accession>A0A835KUG7</accession>
<evidence type="ECO:0000256" key="1">
    <source>
        <dbReference type="ARBA" id="ARBA00004123"/>
    </source>
</evidence>
<evidence type="ECO:0000256" key="2">
    <source>
        <dbReference type="ARBA" id="ARBA00008029"/>
    </source>
</evidence>
<name>A0A835KUG7_9POAL</name>
<keyword evidence="6" id="KW-0131">Cell cycle</keyword>
<proteinExistence type="inferred from homology"/>
<dbReference type="EMBL" id="JACEFO010000517">
    <property type="protein sequence ID" value="KAF8768517.1"/>
    <property type="molecule type" value="Genomic_DNA"/>
</dbReference>
<sequence>MILRTPPQRKRRADSEADDADADLVVLRSGGGASAAGRSPVFDRRMVLYDRPTALVPAGAPGEPFEDMVCTYHCRQMVKSEFMVALDTAEKQVQEYRTKTDALEEQLSKSGDQTLIKLLQEELRSYGRRERAEQELSKLQEIEAKAHKLELELASCTALLSNIPDVSSYADIPQKEALTNLNKVGEVTSRLKELEVALEFADLSKQRAEGEATLAKERAENAAKEVKRLEFMLGHGDYSSSSTKVLRMVNTLAVDNEAKQTIEALQAELKKTKERLQGS</sequence>
<dbReference type="GO" id="GO:0007094">
    <property type="term" value="P:mitotic spindle assembly checkpoint signaling"/>
    <property type="evidence" value="ECO:0007669"/>
    <property type="project" value="InterPro"/>
</dbReference>
<dbReference type="PANTHER" id="PTHR23168">
    <property type="entry name" value="MITOTIC SPINDLE ASSEMBLY CHECKPOINT PROTEIN MAD1 MITOTIC ARREST DEFICIENT-LIKE PROTEIN 1"/>
    <property type="match status" value="1"/>
</dbReference>